<evidence type="ECO:0000313" key="1">
    <source>
        <dbReference type="EMBL" id="TQS46840.1"/>
    </source>
</evidence>
<dbReference type="EMBL" id="VIRS01000001">
    <property type="protein sequence ID" value="TQS46840.1"/>
    <property type="molecule type" value="Genomic_DNA"/>
</dbReference>
<organism evidence="1 2">
    <name type="scientific">Cryptosporangium phraense</name>
    <dbReference type="NCBI Taxonomy" id="2593070"/>
    <lineage>
        <taxon>Bacteria</taxon>
        <taxon>Bacillati</taxon>
        <taxon>Actinomycetota</taxon>
        <taxon>Actinomycetes</taxon>
        <taxon>Cryptosporangiales</taxon>
        <taxon>Cryptosporangiaceae</taxon>
        <taxon>Cryptosporangium</taxon>
    </lineage>
</organism>
<dbReference type="Proteomes" id="UP000317982">
    <property type="component" value="Unassembled WGS sequence"/>
</dbReference>
<evidence type="ECO:0000313" key="2">
    <source>
        <dbReference type="Proteomes" id="UP000317982"/>
    </source>
</evidence>
<proteinExistence type="predicted"/>
<dbReference type="AlphaFoldDB" id="A0A545AZT6"/>
<sequence length="122" mass="13135">MSADQLAVLCRRLADETDAVRRPSPIRTLAESIAARVRDGVPADDLTDDLDDLEDLLLRAGQAAGLGGTRSFQRLPGAGDGHRVLEVLTCPGRSCDRVERPAAEPILCAVHRAPMTVTRLRP</sequence>
<protein>
    <submittedName>
        <fullName evidence="1">Uncharacterized protein</fullName>
    </submittedName>
</protein>
<name>A0A545AZT6_9ACTN</name>
<reference evidence="1 2" key="1">
    <citation type="submission" date="2019-07" db="EMBL/GenBank/DDBJ databases">
        <title>Cryptosporangium phraense sp. nov., isolated from plant litter.</title>
        <authorList>
            <person name="Suriyachadkun C."/>
        </authorList>
    </citation>
    <scope>NUCLEOTIDE SEQUENCE [LARGE SCALE GENOMIC DNA]</scope>
    <source>
        <strain evidence="1 2">A-T 5661</strain>
    </source>
</reference>
<keyword evidence="2" id="KW-1185">Reference proteome</keyword>
<gene>
    <name evidence="1" type="ORF">FL583_00750</name>
</gene>
<accession>A0A545AZT6</accession>
<dbReference type="RefSeq" id="WP_142702458.1">
    <property type="nucleotide sequence ID" value="NZ_VIRS01000001.1"/>
</dbReference>
<dbReference type="OrthoDB" id="4222582at2"/>
<comment type="caution">
    <text evidence="1">The sequence shown here is derived from an EMBL/GenBank/DDBJ whole genome shotgun (WGS) entry which is preliminary data.</text>
</comment>
<dbReference type="InParanoid" id="A0A545AZT6"/>